<feature type="domain" description="Glycosyl transferase family 51" evidence="12">
    <location>
        <begin position="84"/>
        <end position="263"/>
    </location>
</feature>
<keyword evidence="1 13" id="KW-0121">Carboxypeptidase</keyword>
<evidence type="ECO:0000313" key="13">
    <source>
        <dbReference type="EMBL" id="PFG18126.1"/>
    </source>
</evidence>
<dbReference type="SUPFAM" id="SSF53955">
    <property type="entry name" value="Lysozyme-like"/>
    <property type="match status" value="1"/>
</dbReference>
<feature type="compositionally biased region" description="Low complexity" evidence="9">
    <location>
        <begin position="664"/>
        <end position="676"/>
    </location>
</feature>
<dbReference type="GO" id="GO:0030288">
    <property type="term" value="C:outer membrane-bounded periplasmic space"/>
    <property type="evidence" value="ECO:0007669"/>
    <property type="project" value="TreeGrafter"/>
</dbReference>
<dbReference type="OrthoDB" id="9766909at2"/>
<keyword evidence="14" id="KW-1185">Reference proteome</keyword>
<organism evidence="13 14">
    <name type="scientific">Propionicimonas paludicola</name>
    <dbReference type="NCBI Taxonomy" id="185243"/>
    <lineage>
        <taxon>Bacteria</taxon>
        <taxon>Bacillati</taxon>
        <taxon>Actinomycetota</taxon>
        <taxon>Actinomycetes</taxon>
        <taxon>Propionibacteriales</taxon>
        <taxon>Nocardioidaceae</taxon>
        <taxon>Propionicimonas</taxon>
    </lineage>
</organism>
<evidence type="ECO:0000256" key="6">
    <source>
        <dbReference type="ARBA" id="ARBA00023268"/>
    </source>
</evidence>
<evidence type="ECO:0000256" key="7">
    <source>
        <dbReference type="ARBA" id="ARBA00034000"/>
    </source>
</evidence>
<dbReference type="InterPro" id="IPR001460">
    <property type="entry name" value="PCN-bd_Tpept"/>
</dbReference>
<dbReference type="GO" id="GO:0008955">
    <property type="term" value="F:peptidoglycan glycosyltransferase activity"/>
    <property type="evidence" value="ECO:0007669"/>
    <property type="project" value="UniProtKB-EC"/>
</dbReference>
<dbReference type="InterPro" id="IPR012338">
    <property type="entry name" value="Beta-lactam/transpept-like"/>
</dbReference>
<name>A0A2A9CVF0_9ACTN</name>
<keyword evidence="4" id="KW-0808">Transferase</keyword>
<dbReference type="GO" id="GO:0009252">
    <property type="term" value="P:peptidoglycan biosynthetic process"/>
    <property type="evidence" value="ECO:0007669"/>
    <property type="project" value="TreeGrafter"/>
</dbReference>
<comment type="catalytic activity">
    <reaction evidence="7">
        <text>Preferential cleavage: (Ac)2-L-Lys-D-Ala-|-D-Ala. Also transpeptidation of peptidyl-alanyl moieties that are N-acyl substituents of D-alanine.</text>
        <dbReference type="EC" id="3.4.16.4"/>
    </reaction>
</comment>
<keyword evidence="10" id="KW-0472">Membrane</keyword>
<feature type="compositionally biased region" description="Polar residues" evidence="9">
    <location>
        <begin position="1"/>
        <end position="14"/>
    </location>
</feature>
<dbReference type="InterPro" id="IPR036950">
    <property type="entry name" value="PBP_transglycosylase"/>
</dbReference>
<dbReference type="PANTHER" id="PTHR32282:SF34">
    <property type="entry name" value="PENICILLIN-BINDING PROTEIN 1A"/>
    <property type="match status" value="1"/>
</dbReference>
<comment type="catalytic activity">
    <reaction evidence="8">
        <text>[GlcNAc-(1-&gt;4)-Mur2Ac(oyl-L-Ala-gamma-D-Glu-L-Lys-D-Ala-D-Ala)](n)-di-trans,octa-cis-undecaprenyl diphosphate + beta-D-GlcNAc-(1-&gt;4)-Mur2Ac(oyl-L-Ala-gamma-D-Glu-L-Lys-D-Ala-D-Ala)-di-trans,octa-cis-undecaprenyl diphosphate = [GlcNAc-(1-&gt;4)-Mur2Ac(oyl-L-Ala-gamma-D-Glu-L-Lys-D-Ala-D-Ala)](n+1)-di-trans,octa-cis-undecaprenyl diphosphate + di-trans,octa-cis-undecaprenyl diphosphate + H(+)</text>
        <dbReference type="Rhea" id="RHEA:23708"/>
        <dbReference type="Rhea" id="RHEA-COMP:9602"/>
        <dbReference type="Rhea" id="RHEA-COMP:9603"/>
        <dbReference type="ChEBI" id="CHEBI:15378"/>
        <dbReference type="ChEBI" id="CHEBI:58405"/>
        <dbReference type="ChEBI" id="CHEBI:60033"/>
        <dbReference type="ChEBI" id="CHEBI:78435"/>
        <dbReference type="EC" id="2.4.99.28"/>
    </reaction>
</comment>
<keyword evidence="10" id="KW-1133">Transmembrane helix</keyword>
<evidence type="ECO:0000256" key="3">
    <source>
        <dbReference type="ARBA" id="ARBA00022676"/>
    </source>
</evidence>
<reference evidence="13 14" key="1">
    <citation type="submission" date="2017-10" db="EMBL/GenBank/DDBJ databases">
        <title>Sequencing the genomes of 1000 actinobacteria strains.</title>
        <authorList>
            <person name="Klenk H.-P."/>
        </authorList>
    </citation>
    <scope>NUCLEOTIDE SEQUENCE [LARGE SCALE GENOMIC DNA]</scope>
    <source>
        <strain evidence="13 14">DSM 15597</strain>
    </source>
</reference>
<feature type="region of interest" description="Disordered" evidence="9">
    <location>
        <begin position="648"/>
        <end position="732"/>
    </location>
</feature>
<feature type="compositionally biased region" description="Gly residues" evidence="9">
    <location>
        <begin position="719"/>
        <end position="732"/>
    </location>
</feature>
<dbReference type="Proteomes" id="UP000226079">
    <property type="component" value="Unassembled WGS sequence"/>
</dbReference>
<evidence type="ECO:0000256" key="5">
    <source>
        <dbReference type="ARBA" id="ARBA00022801"/>
    </source>
</evidence>
<evidence type="ECO:0000256" key="4">
    <source>
        <dbReference type="ARBA" id="ARBA00022679"/>
    </source>
</evidence>
<dbReference type="GO" id="GO:0006508">
    <property type="term" value="P:proteolysis"/>
    <property type="evidence" value="ECO:0007669"/>
    <property type="project" value="UniProtKB-KW"/>
</dbReference>
<keyword evidence="6" id="KW-0511">Multifunctional enzyme</keyword>
<evidence type="ECO:0000256" key="10">
    <source>
        <dbReference type="SAM" id="Phobius"/>
    </source>
</evidence>
<keyword evidence="10" id="KW-0812">Transmembrane</keyword>
<keyword evidence="3" id="KW-0328">Glycosyltransferase</keyword>
<keyword evidence="5" id="KW-0378">Hydrolase</keyword>
<dbReference type="InterPro" id="IPR001264">
    <property type="entry name" value="Glyco_trans_51"/>
</dbReference>
<proteinExistence type="predicted"/>
<evidence type="ECO:0000259" key="11">
    <source>
        <dbReference type="Pfam" id="PF00905"/>
    </source>
</evidence>
<evidence type="ECO:0000313" key="14">
    <source>
        <dbReference type="Proteomes" id="UP000226079"/>
    </source>
</evidence>
<dbReference type="GO" id="GO:0009002">
    <property type="term" value="F:serine-type D-Ala-D-Ala carboxypeptidase activity"/>
    <property type="evidence" value="ECO:0007669"/>
    <property type="project" value="UniProtKB-EC"/>
</dbReference>
<protein>
    <submittedName>
        <fullName evidence="13">Membrane peptidoglycan carboxypeptidase</fullName>
    </submittedName>
</protein>
<dbReference type="Pfam" id="PF00912">
    <property type="entry name" value="Transgly"/>
    <property type="match status" value="1"/>
</dbReference>
<dbReference type="Gene3D" id="1.10.3810.10">
    <property type="entry name" value="Biosynthetic peptidoglycan transglycosylase-like"/>
    <property type="match status" value="1"/>
</dbReference>
<feature type="region of interest" description="Disordered" evidence="9">
    <location>
        <begin position="1"/>
        <end position="27"/>
    </location>
</feature>
<dbReference type="GO" id="GO:0008658">
    <property type="term" value="F:penicillin binding"/>
    <property type="evidence" value="ECO:0007669"/>
    <property type="project" value="InterPro"/>
</dbReference>
<accession>A0A2A9CVF0</accession>
<dbReference type="SUPFAM" id="SSF56601">
    <property type="entry name" value="beta-lactamase/transpeptidase-like"/>
    <property type="match status" value="1"/>
</dbReference>
<feature type="transmembrane region" description="Helical" evidence="10">
    <location>
        <begin position="34"/>
        <end position="58"/>
    </location>
</feature>
<dbReference type="PANTHER" id="PTHR32282">
    <property type="entry name" value="BINDING PROTEIN TRANSPEPTIDASE, PUTATIVE-RELATED"/>
    <property type="match status" value="1"/>
</dbReference>
<gene>
    <name evidence="13" type="ORF">ATK74_2706</name>
</gene>
<dbReference type="InterPro" id="IPR023346">
    <property type="entry name" value="Lysozyme-like_dom_sf"/>
</dbReference>
<dbReference type="InterPro" id="IPR050396">
    <property type="entry name" value="Glycosyltr_51/Transpeptidase"/>
</dbReference>
<dbReference type="EMBL" id="PDJC01000001">
    <property type="protein sequence ID" value="PFG18126.1"/>
    <property type="molecule type" value="Genomic_DNA"/>
</dbReference>
<dbReference type="AlphaFoldDB" id="A0A2A9CVF0"/>
<evidence type="ECO:0000256" key="8">
    <source>
        <dbReference type="ARBA" id="ARBA00049902"/>
    </source>
</evidence>
<dbReference type="Pfam" id="PF00905">
    <property type="entry name" value="Transpeptidase"/>
    <property type="match status" value="1"/>
</dbReference>
<feature type="compositionally biased region" description="Pro residues" evidence="9">
    <location>
        <begin position="677"/>
        <end position="714"/>
    </location>
</feature>
<keyword evidence="2" id="KW-0645">Protease</keyword>
<evidence type="ECO:0000256" key="2">
    <source>
        <dbReference type="ARBA" id="ARBA00022670"/>
    </source>
</evidence>
<dbReference type="Gene3D" id="3.40.710.10">
    <property type="entry name" value="DD-peptidase/beta-lactamase superfamily"/>
    <property type="match status" value="1"/>
</dbReference>
<evidence type="ECO:0000256" key="9">
    <source>
        <dbReference type="SAM" id="MobiDB-lite"/>
    </source>
</evidence>
<evidence type="ECO:0000259" key="12">
    <source>
        <dbReference type="Pfam" id="PF00912"/>
    </source>
</evidence>
<feature type="domain" description="Penicillin-binding protein transpeptidase" evidence="11">
    <location>
        <begin position="366"/>
        <end position="605"/>
    </location>
</feature>
<sequence length="732" mass="76979">MANPKRANSATRAATGSGPSRGKGKRKRNPWLRALMWTMISLLGLGLIGVGGIAYAYVTIQVPDENAEFLTNTTSVYYADGKQKIGSFQVQNRQSIAYDQMPQYVKDAIVAGENKDFWTDPGISPTGLLRASLGLIGIAPPDATATGGGSTITQQYIKVMYLTQEKTFTRKAKEILLAAKIGNELSKEDILGRYLNTVYFGRGAYGIQAAAQAYFKKNASKLDLGESVALAAIVNLPGRLDPATGDNAAADLLERYQYILNNMLTMGKISQSQHDAIYYTLPKFPEIQAGSQFGGTKGYLLKMVEKEMLAKGFTDDQITGGGLKIVTTFDAKAQDAMTASVEKGIKWVAAGTGVKASSLHPGMASIDNATGGVLAIYGGADYVKNNRNWATTTTRTGSTFKPYTLVAALRDGWTLSDTVSGNTLRLPGSTKPITNAGGANYGRVNLLTATTKSINTAFVDLATKLTSGYESILQAANDAGVPTAEGWDAVPTATLGVPEVSPLYQAAGYSTFANEGVRRAPHVVAKVIDLQGRTLFEADTSGTQAIEADIARDVTYALEHVAQDGTGSRAAALGYPVGGKTGTVYYTVNGKPITPAIWFVGFTKQITTAINFVRGDSGTESLGAKIYGSKWPAMTWLDYMQKAMDGKPKVDFADPSGRVSTQKPTPANTSTSANTPTAPPTTPTPTVPTPPTTPTAPTTPPPTTPTPPKPPTTPTPTAGGAGGKTDPGASGG</sequence>
<evidence type="ECO:0000256" key="1">
    <source>
        <dbReference type="ARBA" id="ARBA00022645"/>
    </source>
</evidence>
<dbReference type="RefSeq" id="WP_098461502.1">
    <property type="nucleotide sequence ID" value="NZ_PDJC01000001.1"/>
</dbReference>
<comment type="caution">
    <text evidence="13">The sequence shown here is derived from an EMBL/GenBank/DDBJ whole genome shotgun (WGS) entry which is preliminary data.</text>
</comment>